<accession>A0A8J9T7M4</accession>
<organism evidence="1">
    <name type="scientific">Phaeodactylum tricornutum</name>
    <name type="common">Diatom</name>
    <dbReference type="NCBI Taxonomy" id="2850"/>
    <lineage>
        <taxon>Eukaryota</taxon>
        <taxon>Sar</taxon>
        <taxon>Stramenopiles</taxon>
        <taxon>Ochrophyta</taxon>
        <taxon>Bacillariophyta</taxon>
        <taxon>Bacillariophyceae</taxon>
        <taxon>Bacillariophycidae</taxon>
        <taxon>Naviculales</taxon>
        <taxon>Phaeodactylaceae</taxon>
        <taxon>Phaeodactylum</taxon>
    </lineage>
</organism>
<sequence length="188" mass="21437">MSQVACYSVSVAAPWDDLDFETSDSILADVDVDDDDFFIQLDETHESITTSLDLIYDEHEPYLPMHEGTPSYLNDIDDRAVSPAPDQMISFSDSAHRVTPDLTPSHRIEVSRMDELKEQYRRTFKKLAKSMRQSDATRSMIKRQKRLMSPTVYVQSNAAGDDEDFFSSPRCVALEASRRKLFRLIASS</sequence>
<gene>
    <name evidence="1" type="ORF">PTTT1_LOCUS53606</name>
</gene>
<dbReference type="Proteomes" id="UP000836788">
    <property type="component" value="Chromosome 9"/>
</dbReference>
<dbReference type="AlphaFoldDB" id="A0A8J9T7M4"/>
<reference evidence="1" key="1">
    <citation type="submission" date="2022-02" db="EMBL/GenBank/DDBJ databases">
        <authorList>
            <person name="Giguere J D."/>
        </authorList>
    </citation>
    <scope>NUCLEOTIDE SEQUENCE</scope>
    <source>
        <strain evidence="1">CCAP 1055/1</strain>
    </source>
</reference>
<name>A0A8J9T7M4_PHATR</name>
<protein>
    <submittedName>
        <fullName evidence="1">Uncharacterized protein</fullName>
    </submittedName>
</protein>
<evidence type="ECO:0000313" key="1">
    <source>
        <dbReference type="EMBL" id="CAG9294100.1"/>
    </source>
</evidence>
<dbReference type="EMBL" id="OU594950">
    <property type="protein sequence ID" value="CAG9294100.1"/>
    <property type="molecule type" value="Genomic_DNA"/>
</dbReference>
<proteinExistence type="predicted"/>